<name>G8YCM3_PICSO</name>
<dbReference type="GO" id="GO:0032982">
    <property type="term" value="C:myosin filament"/>
    <property type="evidence" value="ECO:0007669"/>
    <property type="project" value="TreeGrafter"/>
</dbReference>
<keyword evidence="4" id="KW-1185">Reference proteome</keyword>
<evidence type="ECO:0000256" key="2">
    <source>
        <dbReference type="SAM" id="MobiDB-lite"/>
    </source>
</evidence>
<dbReference type="AlphaFoldDB" id="G8YCM3"/>
<feature type="compositionally biased region" description="Polar residues" evidence="2">
    <location>
        <begin position="733"/>
        <end position="743"/>
    </location>
</feature>
<evidence type="ECO:0000313" key="3">
    <source>
        <dbReference type="EMBL" id="CCE82704.1"/>
    </source>
</evidence>
<gene>
    <name evidence="3" type="primary">Piso0_002445</name>
    <name evidence="3" type="ORF">GNLVRS01_PISO0J12153g</name>
</gene>
<dbReference type="GO" id="GO:0016460">
    <property type="term" value="C:myosin II complex"/>
    <property type="evidence" value="ECO:0007669"/>
    <property type="project" value="TreeGrafter"/>
</dbReference>
<dbReference type="PANTHER" id="PTHR45615">
    <property type="entry name" value="MYOSIN HEAVY CHAIN, NON-MUSCLE"/>
    <property type="match status" value="1"/>
</dbReference>
<protein>
    <submittedName>
        <fullName evidence="3">Piso0_002445 protein</fullName>
    </submittedName>
</protein>
<feature type="region of interest" description="Disordered" evidence="2">
    <location>
        <begin position="291"/>
        <end position="341"/>
    </location>
</feature>
<dbReference type="EMBL" id="FO082050">
    <property type="protein sequence ID" value="CCE82704.1"/>
    <property type="molecule type" value="Genomic_DNA"/>
</dbReference>
<feature type="coiled-coil region" evidence="1">
    <location>
        <begin position="396"/>
        <end position="706"/>
    </location>
</feature>
<sequence>MLETHLIIRKAKETDNEAASFAQESDNTVEIEGKSFHFDKIDTHQKSLCDHLSRGENDSPNRTRCFLMIDFQGVAQREAIGTAIEEWERLGKAAQVEVFETNGSEVDDVFGRSHTKAVSWGLVESRLVKKPLAECRDRLVKLAASQRCKLLGKSKVFVFSGEGSKDIYVDVACDAPLERKWSSLKRDCEKDPTFLTEISRRARSPESSYSDYITSLVIRNQRFSKITLMVSLSSTEEKKVVKSALNVAACLSKSFNFLYNVKMMEKDKTGNTPRYAKPTLSFMSPHKDMVKSNFPKRTITPRSKTNKLDTHINPKSASSARTSKGLNMFSSPSKSSPLNKEKTFASSPIVKAQNITKLDKHVPLFEKPVSKPGYFSPDTKRGSPNNALMKQFTEFKVEKELEIRSLKTQIRELEHLKSKSSEMEEKKTLLMEKVEELAKEFVTFKKEHCSFIDSVSELKGTISLLEDEKQRIGARKSELEKEVELMYSKYSEESRNGELLKDQNEQLSKANDQLRNEVCALKDQITSADNALTEKCKEIKSIQNKQLELEVDNALAKELQEEVNKLRIANKESDEQKAILEEKMNVLLDEKITLAGTVSKLKETVESNQGLTEQLSRLDEEKKALEEEVSIHKESEEKLTKLISTQKEEIESLINNKPEAPLESEAVDSEEKTNLKERIDRLKNNNEELKEQLSKAMSDVSNYKLKLRMHSKMQKSKGESNENSGSSMKPNVLQPSNVSSLDNKQNRIAKLSKKLNKKKKKSIGGYEIKSATN</sequence>
<dbReference type="InParanoid" id="G8YCM3"/>
<dbReference type="PANTHER" id="PTHR45615:SF40">
    <property type="entry name" value="MYOSIN HEAVY CHAIN, NON-MUSCLE"/>
    <property type="match status" value="1"/>
</dbReference>
<dbReference type="Proteomes" id="UP000005222">
    <property type="component" value="Chromosome J"/>
</dbReference>
<dbReference type="GO" id="GO:0051015">
    <property type="term" value="F:actin filament binding"/>
    <property type="evidence" value="ECO:0007669"/>
    <property type="project" value="TreeGrafter"/>
</dbReference>
<evidence type="ECO:0000256" key="1">
    <source>
        <dbReference type="SAM" id="Coils"/>
    </source>
</evidence>
<reference evidence="3 4" key="1">
    <citation type="journal article" date="2012" name="G3 (Bethesda)">
        <title>Pichia sorbitophila, an interspecies yeast hybrid reveals early steps of genome resolution following polyploidization.</title>
        <authorList>
            <person name="Leh Louis V."/>
            <person name="Despons L."/>
            <person name="Friedrich A."/>
            <person name="Martin T."/>
            <person name="Durrens P."/>
            <person name="Casaregola S."/>
            <person name="Neuveglise C."/>
            <person name="Fairhead C."/>
            <person name="Marck C."/>
            <person name="Cruz J.A."/>
            <person name="Straub M.L."/>
            <person name="Kugler V."/>
            <person name="Sacerdot C."/>
            <person name="Uzunov Z."/>
            <person name="Thierry A."/>
            <person name="Weiss S."/>
            <person name="Bleykasten C."/>
            <person name="De Montigny J."/>
            <person name="Jacques N."/>
            <person name="Jung P."/>
            <person name="Lemaire M."/>
            <person name="Mallet S."/>
            <person name="Morel G."/>
            <person name="Richard G.F."/>
            <person name="Sarkar A."/>
            <person name="Savel G."/>
            <person name="Schacherer J."/>
            <person name="Seret M.L."/>
            <person name="Talla E."/>
            <person name="Samson G."/>
            <person name="Jubin C."/>
            <person name="Poulain J."/>
            <person name="Vacherie B."/>
            <person name="Barbe V."/>
            <person name="Pelletier E."/>
            <person name="Sherman D.J."/>
            <person name="Westhof E."/>
            <person name="Weissenbach J."/>
            <person name="Baret P.V."/>
            <person name="Wincker P."/>
            <person name="Gaillardin C."/>
            <person name="Dujon B."/>
            <person name="Souciet J.L."/>
        </authorList>
    </citation>
    <scope>NUCLEOTIDE SEQUENCE [LARGE SCALE GENOMIC DNA]</scope>
    <source>
        <strain evidence="4">ATCC MYA-4447 / BCRC 22081 / CBS 7064 / NBRC 10061 / NRRL Y-12695</strain>
    </source>
</reference>
<dbReference type="GO" id="GO:0005737">
    <property type="term" value="C:cytoplasm"/>
    <property type="evidence" value="ECO:0007669"/>
    <property type="project" value="TreeGrafter"/>
</dbReference>
<keyword evidence="1" id="KW-0175">Coiled coil</keyword>
<organism evidence="3 4">
    <name type="scientific">Pichia sorbitophila (strain ATCC MYA-4447 / BCRC 22081 / CBS 7064 / NBRC 10061 / NRRL Y-12695)</name>
    <name type="common">Hybrid yeast</name>
    <dbReference type="NCBI Taxonomy" id="559304"/>
    <lineage>
        <taxon>Eukaryota</taxon>
        <taxon>Fungi</taxon>
        <taxon>Dikarya</taxon>
        <taxon>Ascomycota</taxon>
        <taxon>Saccharomycotina</taxon>
        <taxon>Pichiomycetes</taxon>
        <taxon>Debaryomycetaceae</taxon>
        <taxon>Millerozyma</taxon>
    </lineage>
</organism>
<accession>G8YCM3</accession>
<feature type="compositionally biased region" description="Basic residues" evidence="2">
    <location>
        <begin position="750"/>
        <end position="762"/>
    </location>
</feature>
<feature type="compositionally biased region" description="Polar residues" evidence="2">
    <location>
        <begin position="313"/>
        <end position="338"/>
    </location>
</feature>
<dbReference type="HOGENOM" id="CLU_361721_0_0_1"/>
<evidence type="ECO:0000313" key="4">
    <source>
        <dbReference type="Proteomes" id="UP000005222"/>
    </source>
</evidence>
<dbReference type="GO" id="GO:0000146">
    <property type="term" value="F:microfilament motor activity"/>
    <property type="evidence" value="ECO:0007669"/>
    <property type="project" value="TreeGrafter"/>
</dbReference>
<proteinExistence type="predicted"/>
<feature type="region of interest" description="Disordered" evidence="2">
    <location>
        <begin position="710"/>
        <end position="773"/>
    </location>
</feature>